<dbReference type="InterPro" id="IPR029510">
    <property type="entry name" value="Ald_DH_CS_GLU"/>
</dbReference>
<reference evidence="7" key="2">
    <citation type="submission" date="2025-08" db="UniProtKB">
        <authorList>
            <consortium name="RefSeq"/>
        </authorList>
    </citation>
    <scope>IDENTIFICATION</scope>
    <source>
        <tissue evidence="7">Whole plant</tissue>
    </source>
</reference>
<dbReference type="PROSITE" id="PS00687">
    <property type="entry name" value="ALDEHYDE_DEHYDR_GLU"/>
    <property type="match status" value="1"/>
</dbReference>
<name>A0A9C6WDT4_ARADU</name>
<evidence type="ECO:0000256" key="3">
    <source>
        <dbReference type="PROSITE-ProRule" id="PRU10007"/>
    </source>
</evidence>
<keyword evidence="2 4" id="KW-0560">Oxidoreductase</keyword>
<proteinExistence type="inferred from homology"/>
<dbReference type="Proteomes" id="UP000515211">
    <property type="component" value="Chromosome 10"/>
</dbReference>
<dbReference type="InterPro" id="IPR016160">
    <property type="entry name" value="Ald_DH_CS_CYS"/>
</dbReference>
<dbReference type="PROSITE" id="PS00070">
    <property type="entry name" value="ALDEHYDE_DEHYDR_CYS"/>
    <property type="match status" value="1"/>
</dbReference>
<feature type="active site" evidence="3">
    <location>
        <position position="30"/>
    </location>
</feature>
<protein>
    <submittedName>
        <fullName evidence="7">Aldehyde dehydrogenase family 2 member C4-like</fullName>
    </submittedName>
</protein>
<organism evidence="6 7">
    <name type="scientific">Arachis duranensis</name>
    <name type="common">Wild peanut</name>
    <dbReference type="NCBI Taxonomy" id="130453"/>
    <lineage>
        <taxon>Eukaryota</taxon>
        <taxon>Viridiplantae</taxon>
        <taxon>Streptophyta</taxon>
        <taxon>Embryophyta</taxon>
        <taxon>Tracheophyta</taxon>
        <taxon>Spermatophyta</taxon>
        <taxon>Magnoliopsida</taxon>
        <taxon>eudicotyledons</taxon>
        <taxon>Gunneridae</taxon>
        <taxon>Pentapetalae</taxon>
        <taxon>rosids</taxon>
        <taxon>fabids</taxon>
        <taxon>Fabales</taxon>
        <taxon>Fabaceae</taxon>
        <taxon>Papilionoideae</taxon>
        <taxon>50 kb inversion clade</taxon>
        <taxon>dalbergioids sensu lato</taxon>
        <taxon>Dalbergieae</taxon>
        <taxon>Pterocarpus clade</taxon>
        <taxon>Arachis</taxon>
    </lineage>
</organism>
<sequence length="206" mass="23022">MVVSFTGSTETGRKVMMAATMSNLKPVSLELGGKSPVLIFDDADVDKTVSRSSLVTVYNFQGEICVAFSRVYVQEGIYDEFEKKVVEKAKTWVVGDPFDPKIQQGSQTSKAQFEKILSYIELGKKEGATLLTGKKDLETREDMLISQDEIFGPVMTSRLLLPRRVSHMLRPPDAILLYLSETAFGNTVSLKDFIFDNSLITTFVER</sequence>
<gene>
    <name evidence="7" type="primary">LOC107470374</name>
</gene>
<reference evidence="6" key="1">
    <citation type="journal article" date="2016" name="Nat. Genet.">
        <title>The genome sequences of Arachis duranensis and Arachis ipaensis, the diploid ancestors of cultivated peanut.</title>
        <authorList>
            <person name="Bertioli D.J."/>
            <person name="Cannon S.B."/>
            <person name="Froenicke L."/>
            <person name="Huang G."/>
            <person name="Farmer A.D."/>
            <person name="Cannon E.K."/>
            <person name="Liu X."/>
            <person name="Gao D."/>
            <person name="Clevenger J."/>
            <person name="Dash S."/>
            <person name="Ren L."/>
            <person name="Moretzsohn M.C."/>
            <person name="Shirasawa K."/>
            <person name="Huang W."/>
            <person name="Vidigal B."/>
            <person name="Abernathy B."/>
            <person name="Chu Y."/>
            <person name="Niederhuth C.E."/>
            <person name="Umale P."/>
            <person name="Araujo A.C."/>
            <person name="Kozik A."/>
            <person name="Kim K.D."/>
            <person name="Burow M.D."/>
            <person name="Varshney R.K."/>
            <person name="Wang X."/>
            <person name="Zhang X."/>
            <person name="Barkley N."/>
            <person name="Guimaraes P.M."/>
            <person name="Isobe S."/>
            <person name="Guo B."/>
            <person name="Liao B."/>
            <person name="Stalker H.T."/>
            <person name="Schmitz R.J."/>
            <person name="Scheffler B.E."/>
            <person name="Leal-Bertioli S.C."/>
            <person name="Xun X."/>
            <person name="Jackson S.A."/>
            <person name="Michelmore R."/>
            <person name="Ozias-Akins P."/>
        </authorList>
    </citation>
    <scope>NUCLEOTIDE SEQUENCE [LARGE SCALE GENOMIC DNA]</scope>
    <source>
        <strain evidence="6">cv. V14167</strain>
    </source>
</reference>
<dbReference type="Gene3D" id="3.40.605.10">
    <property type="entry name" value="Aldehyde Dehydrogenase, Chain A, domain 1"/>
    <property type="match status" value="1"/>
</dbReference>
<keyword evidence="6" id="KW-1185">Reference proteome</keyword>
<dbReference type="PANTHER" id="PTHR11699">
    <property type="entry name" value="ALDEHYDE DEHYDROGENASE-RELATED"/>
    <property type="match status" value="1"/>
</dbReference>
<dbReference type="GO" id="GO:0016620">
    <property type="term" value="F:oxidoreductase activity, acting on the aldehyde or oxo group of donors, NAD or NADP as acceptor"/>
    <property type="evidence" value="ECO:0007669"/>
    <property type="project" value="InterPro"/>
</dbReference>
<dbReference type="Gene3D" id="3.40.309.10">
    <property type="entry name" value="Aldehyde Dehydrogenase, Chain A, domain 2"/>
    <property type="match status" value="1"/>
</dbReference>
<evidence type="ECO:0000256" key="4">
    <source>
        <dbReference type="RuleBase" id="RU003345"/>
    </source>
</evidence>
<evidence type="ECO:0000256" key="2">
    <source>
        <dbReference type="ARBA" id="ARBA00023002"/>
    </source>
</evidence>
<dbReference type="InterPro" id="IPR016162">
    <property type="entry name" value="Ald_DH_N"/>
</dbReference>
<dbReference type="RefSeq" id="XP_052111617.1">
    <property type="nucleotide sequence ID" value="XM_052255657.1"/>
</dbReference>
<dbReference type="SUPFAM" id="SSF53720">
    <property type="entry name" value="ALDH-like"/>
    <property type="match status" value="1"/>
</dbReference>
<feature type="domain" description="Aldehyde dehydrogenase" evidence="5">
    <location>
        <begin position="2"/>
        <end position="156"/>
    </location>
</feature>
<comment type="similarity">
    <text evidence="1 4">Belongs to the aldehyde dehydrogenase family.</text>
</comment>
<evidence type="ECO:0000259" key="5">
    <source>
        <dbReference type="Pfam" id="PF00171"/>
    </source>
</evidence>
<dbReference type="AlphaFoldDB" id="A0A9C6WDT4"/>
<dbReference type="Pfam" id="PF00171">
    <property type="entry name" value="Aldedh"/>
    <property type="match status" value="1"/>
</dbReference>
<dbReference type="GeneID" id="107470374"/>
<evidence type="ECO:0000313" key="6">
    <source>
        <dbReference type="Proteomes" id="UP000515211"/>
    </source>
</evidence>
<dbReference type="InterPro" id="IPR016161">
    <property type="entry name" value="Ald_DH/histidinol_DH"/>
</dbReference>
<dbReference type="InterPro" id="IPR015590">
    <property type="entry name" value="Aldehyde_DH_dom"/>
</dbReference>
<dbReference type="InterPro" id="IPR016163">
    <property type="entry name" value="Ald_DH_C"/>
</dbReference>
<accession>A0A9C6WDT4</accession>
<dbReference type="KEGG" id="adu:107470374"/>
<evidence type="ECO:0000313" key="7">
    <source>
        <dbReference type="RefSeq" id="XP_052111617.1"/>
    </source>
</evidence>
<evidence type="ECO:0000256" key="1">
    <source>
        <dbReference type="ARBA" id="ARBA00009986"/>
    </source>
</evidence>